<evidence type="ECO:0000313" key="6">
    <source>
        <dbReference type="Proteomes" id="UP000828390"/>
    </source>
</evidence>
<dbReference type="AlphaFoldDB" id="A0A9D4L6B8"/>
<protein>
    <submittedName>
        <fullName evidence="5">Uncharacterized protein</fullName>
    </submittedName>
</protein>
<dbReference type="SUPFAM" id="SSF52129">
    <property type="entry name" value="Caspase-like"/>
    <property type="match status" value="1"/>
</dbReference>
<dbReference type="GO" id="GO:0005737">
    <property type="term" value="C:cytoplasm"/>
    <property type="evidence" value="ECO:0007669"/>
    <property type="project" value="TreeGrafter"/>
</dbReference>
<evidence type="ECO:0000259" key="3">
    <source>
        <dbReference type="PROSITE" id="PS50207"/>
    </source>
</evidence>
<gene>
    <name evidence="5" type="ORF">DPMN_094768</name>
</gene>
<dbReference type="PRINTS" id="PR00376">
    <property type="entry name" value="IL1BCENZYME"/>
</dbReference>
<reference evidence="5" key="2">
    <citation type="submission" date="2020-11" db="EMBL/GenBank/DDBJ databases">
        <authorList>
            <person name="McCartney M.A."/>
            <person name="Auch B."/>
            <person name="Kono T."/>
            <person name="Mallez S."/>
            <person name="Becker A."/>
            <person name="Gohl D.M."/>
            <person name="Silverstein K.A.T."/>
            <person name="Koren S."/>
            <person name="Bechman K.B."/>
            <person name="Herman A."/>
            <person name="Abrahante J.E."/>
            <person name="Garbe J."/>
        </authorList>
    </citation>
    <scope>NUCLEOTIDE SEQUENCE</scope>
    <source>
        <strain evidence="5">Duluth1</strain>
        <tissue evidence="5">Whole animal</tissue>
    </source>
</reference>
<reference evidence="5" key="1">
    <citation type="journal article" date="2019" name="bioRxiv">
        <title>The Genome of the Zebra Mussel, Dreissena polymorpha: A Resource for Invasive Species Research.</title>
        <authorList>
            <person name="McCartney M.A."/>
            <person name="Auch B."/>
            <person name="Kono T."/>
            <person name="Mallez S."/>
            <person name="Zhang Y."/>
            <person name="Obille A."/>
            <person name="Becker A."/>
            <person name="Abrahante J.E."/>
            <person name="Garbe J."/>
            <person name="Badalamenti J.P."/>
            <person name="Herman A."/>
            <person name="Mangelson H."/>
            <person name="Liachko I."/>
            <person name="Sullivan S."/>
            <person name="Sone E.D."/>
            <person name="Koren S."/>
            <person name="Silverstein K.A.T."/>
            <person name="Beckman K.B."/>
            <person name="Gohl D.M."/>
        </authorList>
    </citation>
    <scope>NUCLEOTIDE SEQUENCE</scope>
    <source>
        <strain evidence="5">Duluth1</strain>
        <tissue evidence="5">Whole animal</tissue>
    </source>
</reference>
<dbReference type="EMBL" id="JAIWYP010000003">
    <property type="protein sequence ID" value="KAH3852265.1"/>
    <property type="molecule type" value="Genomic_DNA"/>
</dbReference>
<dbReference type="PROSITE" id="PS50208">
    <property type="entry name" value="CASPASE_P20"/>
    <property type="match status" value="1"/>
</dbReference>
<dbReference type="InterPro" id="IPR001309">
    <property type="entry name" value="Pept_C14_p20"/>
</dbReference>
<dbReference type="GO" id="GO:0006508">
    <property type="term" value="P:proteolysis"/>
    <property type="evidence" value="ECO:0007669"/>
    <property type="project" value="InterPro"/>
</dbReference>
<dbReference type="Pfam" id="PF00656">
    <property type="entry name" value="Peptidase_C14"/>
    <property type="match status" value="1"/>
</dbReference>
<evidence type="ECO:0000259" key="4">
    <source>
        <dbReference type="PROSITE" id="PS50208"/>
    </source>
</evidence>
<dbReference type="PROSITE" id="PS50207">
    <property type="entry name" value="CASPASE_P10"/>
    <property type="match status" value="1"/>
</dbReference>
<accession>A0A9D4L6B8</accession>
<feature type="domain" description="Caspase family p20" evidence="4">
    <location>
        <begin position="1"/>
        <end position="108"/>
    </location>
</feature>
<dbReference type="InterPro" id="IPR011600">
    <property type="entry name" value="Pept_C14_caspase"/>
</dbReference>
<dbReference type="SMART" id="SM00115">
    <property type="entry name" value="CASc"/>
    <property type="match status" value="1"/>
</dbReference>
<dbReference type="GO" id="GO:0043525">
    <property type="term" value="P:positive regulation of neuron apoptotic process"/>
    <property type="evidence" value="ECO:0007669"/>
    <property type="project" value="TreeGrafter"/>
</dbReference>
<dbReference type="GO" id="GO:0006915">
    <property type="term" value="P:apoptotic process"/>
    <property type="evidence" value="ECO:0007669"/>
    <property type="project" value="TreeGrafter"/>
</dbReference>
<organism evidence="5 6">
    <name type="scientific">Dreissena polymorpha</name>
    <name type="common">Zebra mussel</name>
    <name type="synonym">Mytilus polymorpha</name>
    <dbReference type="NCBI Taxonomy" id="45954"/>
    <lineage>
        <taxon>Eukaryota</taxon>
        <taxon>Metazoa</taxon>
        <taxon>Spiralia</taxon>
        <taxon>Lophotrochozoa</taxon>
        <taxon>Mollusca</taxon>
        <taxon>Bivalvia</taxon>
        <taxon>Autobranchia</taxon>
        <taxon>Heteroconchia</taxon>
        <taxon>Euheterodonta</taxon>
        <taxon>Imparidentia</taxon>
        <taxon>Neoheterodontei</taxon>
        <taxon>Myida</taxon>
        <taxon>Dreissenoidea</taxon>
        <taxon>Dreissenidae</taxon>
        <taxon>Dreissena</taxon>
    </lineage>
</organism>
<evidence type="ECO:0000313" key="5">
    <source>
        <dbReference type="EMBL" id="KAH3852265.1"/>
    </source>
</evidence>
<sequence>MTIFYELGFRVQLVWNASAERMRRIVREAASLCDNKNSECFVLAISSHGTETCKPGAGPNGANLYEHAVNGSDDQLVFLFELTQILEKETSLRGKPKICIIQACRNTHHDSKSQKDMLDTGIAIGTLGDDESDSKKKSSVSESEYSDIKQFFKYDSDDESHSSSVAETDGPEHLAATGISDSVPIDCPEDFLIVHPVQPHKMSFRGSKSGSFFVRSLFDHRKILEKESLLTYLTEVAGSIANKNIKFPSIDKKDLYKMCITLTHRLKSDVTFHNNTFTRVIPTETYMVHPNNVVMSE</sequence>
<keyword evidence="6" id="KW-1185">Reference proteome</keyword>
<name>A0A9D4L6B8_DREPO</name>
<comment type="caution">
    <text evidence="5">The sequence shown here is derived from an EMBL/GenBank/DDBJ whole genome shotgun (WGS) entry which is preliminary data.</text>
</comment>
<evidence type="ECO:0000256" key="2">
    <source>
        <dbReference type="RuleBase" id="RU003971"/>
    </source>
</evidence>
<dbReference type="InterPro" id="IPR002398">
    <property type="entry name" value="Pept_C14"/>
</dbReference>
<dbReference type="PANTHER" id="PTHR10454:SF210">
    <property type="entry name" value="CASPASE-2"/>
    <property type="match status" value="1"/>
</dbReference>
<dbReference type="PANTHER" id="PTHR10454">
    <property type="entry name" value="CASPASE"/>
    <property type="match status" value="1"/>
</dbReference>
<dbReference type="InterPro" id="IPR002138">
    <property type="entry name" value="Pept_C14_p10"/>
</dbReference>
<dbReference type="GO" id="GO:0004197">
    <property type="term" value="F:cysteine-type endopeptidase activity"/>
    <property type="evidence" value="ECO:0007669"/>
    <property type="project" value="InterPro"/>
</dbReference>
<comment type="similarity">
    <text evidence="1 2">Belongs to the peptidase C14A family.</text>
</comment>
<dbReference type="Gene3D" id="3.40.50.1460">
    <property type="match status" value="1"/>
</dbReference>
<evidence type="ECO:0000256" key="1">
    <source>
        <dbReference type="ARBA" id="ARBA00010134"/>
    </source>
</evidence>
<proteinExistence type="inferred from homology"/>
<dbReference type="Proteomes" id="UP000828390">
    <property type="component" value="Unassembled WGS sequence"/>
</dbReference>
<dbReference type="InterPro" id="IPR029030">
    <property type="entry name" value="Caspase-like_dom_sf"/>
</dbReference>
<feature type="domain" description="Caspase family p10" evidence="3">
    <location>
        <begin position="190"/>
        <end position="217"/>
    </location>
</feature>
<dbReference type="InterPro" id="IPR015917">
    <property type="entry name" value="Pept_C14A"/>
</dbReference>